<protein>
    <submittedName>
        <fullName evidence="2">Uncharacterized protein</fullName>
    </submittedName>
</protein>
<sequence length="42" mass="4237">MDAATVGTVVLLVSGGYVLIMGPGLMLMTIVGGIWSTLRGDA</sequence>
<name>A0ABU9S1A6_9BURK</name>
<keyword evidence="3" id="KW-1185">Reference proteome</keyword>
<comment type="caution">
    <text evidence="2">The sequence shown here is derived from an EMBL/GenBank/DDBJ whole genome shotgun (WGS) entry which is preliminary data.</text>
</comment>
<evidence type="ECO:0000313" key="2">
    <source>
        <dbReference type="EMBL" id="MEM5426117.1"/>
    </source>
</evidence>
<gene>
    <name evidence="2" type="ORF">VSR73_34365</name>
</gene>
<evidence type="ECO:0000256" key="1">
    <source>
        <dbReference type="SAM" id="Phobius"/>
    </source>
</evidence>
<dbReference type="RefSeq" id="WP_342949852.1">
    <property type="nucleotide sequence ID" value="NZ_JAYMRV010000014.1"/>
</dbReference>
<evidence type="ECO:0000313" key="3">
    <source>
        <dbReference type="Proteomes" id="UP001489897"/>
    </source>
</evidence>
<dbReference type="Proteomes" id="UP001489897">
    <property type="component" value="Unassembled WGS sequence"/>
</dbReference>
<keyword evidence="1" id="KW-0472">Membrane</keyword>
<proteinExistence type="predicted"/>
<dbReference type="EMBL" id="JAYMRV010000014">
    <property type="protein sequence ID" value="MEM5426117.1"/>
    <property type="molecule type" value="Genomic_DNA"/>
</dbReference>
<feature type="transmembrane region" description="Helical" evidence="1">
    <location>
        <begin position="17"/>
        <end position="38"/>
    </location>
</feature>
<reference evidence="2 3" key="1">
    <citation type="submission" date="2024-01" db="EMBL/GenBank/DDBJ databases">
        <title>The diversity of rhizobia nodulating Mimosa spp. in eleven states of Brazil covering several biomes is determined by host plant, location, and edaphic factors.</title>
        <authorList>
            <person name="Rouws L."/>
            <person name="Barauna A."/>
            <person name="Beukes C."/>
            <person name="De Faria S.M."/>
            <person name="Gross E."/>
            <person name="Dos Reis Junior F.B."/>
            <person name="Simon M."/>
            <person name="Maluk M."/>
            <person name="Odee D.W."/>
            <person name="Kenicer G."/>
            <person name="Young J.P.W."/>
            <person name="Reis V.M."/>
            <person name="Zilli J."/>
            <person name="James E.K."/>
        </authorList>
    </citation>
    <scope>NUCLEOTIDE SEQUENCE [LARGE SCALE GENOMIC DNA]</scope>
    <source>
        <strain evidence="2 3">JPY167</strain>
    </source>
</reference>
<organism evidence="2 3">
    <name type="scientific">Paraburkholderia ferrariae</name>
    <dbReference type="NCBI Taxonomy" id="386056"/>
    <lineage>
        <taxon>Bacteria</taxon>
        <taxon>Pseudomonadati</taxon>
        <taxon>Pseudomonadota</taxon>
        <taxon>Betaproteobacteria</taxon>
        <taxon>Burkholderiales</taxon>
        <taxon>Burkholderiaceae</taxon>
        <taxon>Paraburkholderia</taxon>
    </lineage>
</organism>
<accession>A0ABU9S1A6</accession>
<keyword evidence="1" id="KW-1133">Transmembrane helix</keyword>
<keyword evidence="1" id="KW-0812">Transmembrane</keyword>